<dbReference type="CDD" id="cd03408">
    <property type="entry name" value="SPFH_like_u1"/>
    <property type="match status" value="1"/>
</dbReference>
<dbReference type="PANTHER" id="PTHR37826:SF2">
    <property type="entry name" value="ZINC-RIBBON DOMAIN-CONTAINING PROTEIN"/>
    <property type="match status" value="1"/>
</dbReference>
<feature type="domain" description="SPFH" evidence="2">
    <location>
        <begin position="115"/>
        <end position="273"/>
    </location>
</feature>
<dbReference type="OrthoDB" id="9764015at2"/>
<sequence length="384" mass="41293">MAIIRAFSGALGGTFADLWKDIITAGSFDEYTVVAPGVPRSTNNGRGSNDSGSDGVITNGSRIYVPENTAAFIFDQSGIENVIVEPGGYVYSNGERSLLAGDGFGSLLDSVAERFTFGGQPARTKYVAFVNLREIRGVKFGTPAPLVYHDRFYDADLEIRARGSMALKVTDPVRFVRNFVPAGEVSYSFYSDGARRQILSEFVQSFIVAVNSLSDEYRISQLPGQANAIAERVRGDAANAGTWPSRFGFEVTAVGIEGIEFTDDSRELVRRFSSNRMDVSAYEGISAQAGGMAAQQHIARGVEEHGFGDGGGMLFGMNFARSVDPMTAAVLAAPAAQPAQTQPAQPAMSFDEQLDALRKLKELLDSGILSQDEFDAKKRAILGL</sequence>
<evidence type="ECO:0000313" key="4">
    <source>
        <dbReference type="Proteomes" id="UP000287470"/>
    </source>
</evidence>
<dbReference type="Pfam" id="PF13421">
    <property type="entry name" value="Band_7_1"/>
    <property type="match status" value="1"/>
</dbReference>
<dbReference type="AlphaFoldDB" id="A0A430FH54"/>
<organism evidence="3 4">
    <name type="scientific">Bifidobacterium samirii</name>
    <dbReference type="NCBI Taxonomy" id="2306974"/>
    <lineage>
        <taxon>Bacteria</taxon>
        <taxon>Bacillati</taxon>
        <taxon>Actinomycetota</taxon>
        <taxon>Actinomycetes</taxon>
        <taxon>Bifidobacteriales</taxon>
        <taxon>Bifidobacteriaceae</taxon>
        <taxon>Bifidobacterium</taxon>
    </lineage>
</organism>
<evidence type="ECO:0000313" key="3">
    <source>
        <dbReference type="EMBL" id="RSX52102.1"/>
    </source>
</evidence>
<proteinExistence type="predicted"/>
<protein>
    <submittedName>
        <fullName evidence="3">Virion core protein</fullName>
    </submittedName>
</protein>
<dbReference type="EMBL" id="QXGK01000024">
    <property type="protein sequence ID" value="RSX52102.1"/>
    <property type="molecule type" value="Genomic_DNA"/>
</dbReference>
<keyword evidence="4" id="KW-1185">Reference proteome</keyword>
<dbReference type="PANTHER" id="PTHR37826">
    <property type="entry name" value="FLOTILLIN BAND_7_5 DOMAIN PROTEIN"/>
    <property type="match status" value="1"/>
</dbReference>
<gene>
    <name evidence="3" type="ORF">D2E24_1831</name>
</gene>
<evidence type="ECO:0000259" key="2">
    <source>
        <dbReference type="Pfam" id="PF13421"/>
    </source>
</evidence>
<dbReference type="InterPro" id="IPR018649">
    <property type="entry name" value="SHOCT"/>
</dbReference>
<name>A0A430FH54_9BIFI</name>
<accession>A0A430FH54</accession>
<dbReference type="Proteomes" id="UP000287470">
    <property type="component" value="Unassembled WGS sequence"/>
</dbReference>
<comment type="caution">
    <text evidence="3">The sequence shown here is derived from an EMBL/GenBank/DDBJ whole genome shotgun (WGS) entry which is preliminary data.</text>
</comment>
<feature type="domain" description="SHOCT" evidence="1">
    <location>
        <begin position="355"/>
        <end position="382"/>
    </location>
</feature>
<reference evidence="3 4" key="1">
    <citation type="submission" date="2018-09" db="EMBL/GenBank/DDBJ databases">
        <title>Characterization of the phylogenetic diversity of five novel species belonging to the genus Bifidobacterium.</title>
        <authorList>
            <person name="Lugli G.A."/>
            <person name="Duranti S."/>
            <person name="Milani C."/>
        </authorList>
    </citation>
    <scope>NUCLEOTIDE SEQUENCE [LARGE SCALE GENOMIC DNA]</scope>
    <source>
        <strain evidence="3 4">2033B</strain>
    </source>
</reference>
<dbReference type="InterPro" id="IPR033880">
    <property type="entry name" value="SPFH_YdjI"/>
</dbReference>
<dbReference type="RefSeq" id="WP_125969082.1">
    <property type="nucleotide sequence ID" value="NZ_QXGK01000024.1"/>
</dbReference>
<dbReference type="Pfam" id="PF09851">
    <property type="entry name" value="SHOCT"/>
    <property type="match status" value="1"/>
</dbReference>
<evidence type="ECO:0000259" key="1">
    <source>
        <dbReference type="Pfam" id="PF09851"/>
    </source>
</evidence>